<accession>A0A182J1R9</accession>
<dbReference type="EnsemblMetazoa" id="AATE009709-RA">
    <property type="protein sequence ID" value="AATE009709-PA.1"/>
    <property type="gene ID" value="AATE009709"/>
</dbReference>
<evidence type="ECO:0008006" key="2">
    <source>
        <dbReference type="Google" id="ProtNLM"/>
    </source>
</evidence>
<sequence length="289" mass="33050">MALSAASDASVGLINPANDGNTQTGGIAKFTSRKATYPYVEMYLGLVGSGTNIQWLANANSRTSFIAQLIQRLQTYPEISGVYVDFEGVTSNANYAAFMSSLKRETDNAMLKLITALPHGAGATINVYYNPTLRTLPFNVLKTYEDMHATSMATHPLSPLTPTTNYSTTNYSTTNYSTANNDSCNNYNHDTNNNYNYTDNNYDTYNNYNDYDTDHNNNYDTNYNYDTDNNYNDYDTYYNYNYTDNNYNYDTNNNYIYDYDLNNNYNHSDNDSCPCLWCNLWCFSKKRIR</sequence>
<evidence type="ECO:0000313" key="1">
    <source>
        <dbReference type="EnsemblMetazoa" id="AATE009709-PA.1"/>
    </source>
</evidence>
<dbReference type="Gene3D" id="3.20.20.80">
    <property type="entry name" value="Glycosidases"/>
    <property type="match status" value="1"/>
</dbReference>
<protein>
    <recommendedName>
        <fullName evidence="2">GH18 domain-containing protein</fullName>
    </recommendedName>
</protein>
<dbReference type="VEuPathDB" id="VectorBase:AATE009709"/>
<name>A0A182J1R9_ANOAO</name>
<dbReference type="InterPro" id="IPR017853">
    <property type="entry name" value="GH"/>
</dbReference>
<dbReference type="AlphaFoldDB" id="A0A182J1R9"/>
<proteinExistence type="predicted"/>
<dbReference type="SUPFAM" id="SSF51445">
    <property type="entry name" value="(Trans)glycosidases"/>
    <property type="match status" value="1"/>
</dbReference>
<organism evidence="1">
    <name type="scientific">Anopheles atroparvus</name>
    <name type="common">European mosquito</name>
    <dbReference type="NCBI Taxonomy" id="41427"/>
    <lineage>
        <taxon>Eukaryota</taxon>
        <taxon>Metazoa</taxon>
        <taxon>Ecdysozoa</taxon>
        <taxon>Arthropoda</taxon>
        <taxon>Hexapoda</taxon>
        <taxon>Insecta</taxon>
        <taxon>Pterygota</taxon>
        <taxon>Neoptera</taxon>
        <taxon>Endopterygota</taxon>
        <taxon>Diptera</taxon>
        <taxon>Nematocera</taxon>
        <taxon>Culicoidea</taxon>
        <taxon>Culicidae</taxon>
        <taxon>Anophelinae</taxon>
        <taxon>Anopheles</taxon>
    </lineage>
</organism>
<reference evidence="1" key="1">
    <citation type="submission" date="2022-08" db="UniProtKB">
        <authorList>
            <consortium name="EnsemblMetazoa"/>
        </authorList>
    </citation>
    <scope>IDENTIFICATION</scope>
    <source>
        <strain evidence="1">EBRO</strain>
    </source>
</reference>